<dbReference type="InterPro" id="IPR009057">
    <property type="entry name" value="Homeodomain-like_sf"/>
</dbReference>
<dbReference type="InterPro" id="IPR006600">
    <property type="entry name" value="HTH_CenpB_DNA-bd_dom"/>
</dbReference>
<keyword evidence="2" id="KW-0238">DNA-binding</keyword>
<accession>A0A182SME1</accession>
<dbReference type="Pfam" id="PF03184">
    <property type="entry name" value="DDE_1"/>
    <property type="match status" value="1"/>
</dbReference>
<dbReference type="SMART" id="SM00674">
    <property type="entry name" value="CENPB"/>
    <property type="match status" value="1"/>
</dbReference>
<evidence type="ECO:0000313" key="5">
    <source>
        <dbReference type="Proteomes" id="UP000075901"/>
    </source>
</evidence>
<protein>
    <recommendedName>
        <fullName evidence="3">HTH CENPB-type domain-containing protein</fullName>
    </recommendedName>
</protein>
<dbReference type="GO" id="GO:0005634">
    <property type="term" value="C:nucleus"/>
    <property type="evidence" value="ECO:0007669"/>
    <property type="project" value="UniProtKB-SubCell"/>
</dbReference>
<keyword evidence="5" id="KW-1185">Reference proteome</keyword>
<organism evidence="4 5">
    <name type="scientific">Anopheles maculatus</name>
    <dbReference type="NCBI Taxonomy" id="74869"/>
    <lineage>
        <taxon>Eukaryota</taxon>
        <taxon>Metazoa</taxon>
        <taxon>Ecdysozoa</taxon>
        <taxon>Arthropoda</taxon>
        <taxon>Hexapoda</taxon>
        <taxon>Insecta</taxon>
        <taxon>Pterygota</taxon>
        <taxon>Neoptera</taxon>
        <taxon>Endopterygota</taxon>
        <taxon>Diptera</taxon>
        <taxon>Nematocera</taxon>
        <taxon>Culicoidea</taxon>
        <taxon>Culicidae</taxon>
        <taxon>Anophelinae</taxon>
        <taxon>Anopheles</taxon>
        <taxon>Anopheles maculatus group</taxon>
    </lineage>
</organism>
<name>A0A182SME1_9DIPT</name>
<comment type="subcellular location">
    <subcellularLocation>
        <location evidence="1">Nucleus</location>
    </subcellularLocation>
</comment>
<dbReference type="PANTHER" id="PTHR19303:SF73">
    <property type="entry name" value="PROTEIN PDC2"/>
    <property type="match status" value="1"/>
</dbReference>
<evidence type="ECO:0000313" key="4">
    <source>
        <dbReference type="EnsemblMetazoa" id="AMAM009682-PA"/>
    </source>
</evidence>
<evidence type="ECO:0000256" key="2">
    <source>
        <dbReference type="ARBA" id="ARBA00023125"/>
    </source>
</evidence>
<proteinExistence type="predicted"/>
<dbReference type="GO" id="GO:0003677">
    <property type="term" value="F:DNA binding"/>
    <property type="evidence" value="ECO:0007669"/>
    <property type="project" value="UniProtKB-KW"/>
</dbReference>
<reference evidence="5" key="1">
    <citation type="submission" date="2013-09" db="EMBL/GenBank/DDBJ databases">
        <title>The Genome Sequence of Anopheles maculatus species B.</title>
        <authorList>
            <consortium name="The Broad Institute Genomics Platform"/>
            <person name="Neafsey D.E."/>
            <person name="Besansky N."/>
            <person name="Howell P."/>
            <person name="Walton C."/>
            <person name="Young S.K."/>
            <person name="Zeng Q."/>
            <person name="Gargeya S."/>
            <person name="Fitzgerald M."/>
            <person name="Haas B."/>
            <person name="Abouelleil A."/>
            <person name="Allen A.W."/>
            <person name="Alvarado L."/>
            <person name="Arachchi H.M."/>
            <person name="Berlin A.M."/>
            <person name="Chapman S.B."/>
            <person name="Gainer-Dewar J."/>
            <person name="Goldberg J."/>
            <person name="Griggs A."/>
            <person name="Gujja S."/>
            <person name="Hansen M."/>
            <person name="Howarth C."/>
            <person name="Imamovic A."/>
            <person name="Ireland A."/>
            <person name="Larimer J."/>
            <person name="McCowan C."/>
            <person name="Murphy C."/>
            <person name="Pearson M."/>
            <person name="Poon T.W."/>
            <person name="Priest M."/>
            <person name="Roberts A."/>
            <person name="Saif S."/>
            <person name="Shea T."/>
            <person name="Sisk P."/>
            <person name="Sykes S."/>
            <person name="Wortman J."/>
            <person name="Nusbaum C."/>
            <person name="Birren B."/>
        </authorList>
    </citation>
    <scope>NUCLEOTIDE SEQUENCE [LARGE SCALE GENOMIC DNA]</scope>
    <source>
        <strain evidence="5">maculatus3</strain>
    </source>
</reference>
<dbReference type="PROSITE" id="PS51253">
    <property type="entry name" value="HTH_CENPB"/>
    <property type="match status" value="1"/>
</dbReference>
<dbReference type="SUPFAM" id="SSF46689">
    <property type="entry name" value="Homeodomain-like"/>
    <property type="match status" value="1"/>
</dbReference>
<dbReference type="PANTHER" id="PTHR19303">
    <property type="entry name" value="TRANSPOSON"/>
    <property type="match status" value="1"/>
</dbReference>
<dbReference type="AlphaFoldDB" id="A0A182SME1"/>
<feature type="domain" description="HTH CENPB-type" evidence="3">
    <location>
        <begin position="31"/>
        <end position="103"/>
    </location>
</feature>
<dbReference type="InterPro" id="IPR004875">
    <property type="entry name" value="DDE_SF_endonuclease_dom"/>
</dbReference>
<dbReference type="VEuPathDB" id="VectorBase:AMAM009682"/>
<dbReference type="Gene3D" id="1.10.10.60">
    <property type="entry name" value="Homeodomain-like"/>
    <property type="match status" value="1"/>
</dbReference>
<sequence length="201" mass="23037">MFEFGLPLSSYYKIISNRDSTKQQCLQGKGNIRRNRSSDYPNLERCLLHWINQRFGAEGAPLEGPPIKAQAKLFSFMLGIDEFSASNGWLDGFKKRHGLTFNRSQHGVTSERHSTDWKDFFTNLLDEYEAKDIYSFAVTGLFYKCLPEQIFKYQAKECRDGEDEQKRVTVMLCANITGTEKLPILVIGQSKGPEFMKVPSN</sequence>
<dbReference type="InterPro" id="IPR050863">
    <property type="entry name" value="CenT-Element_Derived"/>
</dbReference>
<dbReference type="Proteomes" id="UP000075901">
    <property type="component" value="Unassembled WGS sequence"/>
</dbReference>
<evidence type="ECO:0000256" key="1">
    <source>
        <dbReference type="ARBA" id="ARBA00004123"/>
    </source>
</evidence>
<dbReference type="Pfam" id="PF03221">
    <property type="entry name" value="HTH_Tnp_Tc5"/>
    <property type="match status" value="1"/>
</dbReference>
<dbReference type="EnsemblMetazoa" id="AMAM009682-RA">
    <property type="protein sequence ID" value="AMAM009682-PA"/>
    <property type="gene ID" value="AMAM009682"/>
</dbReference>
<reference evidence="4" key="2">
    <citation type="submission" date="2020-05" db="UniProtKB">
        <authorList>
            <consortium name="EnsemblMetazoa"/>
        </authorList>
    </citation>
    <scope>IDENTIFICATION</scope>
    <source>
        <strain evidence="4">maculatus3</strain>
    </source>
</reference>
<evidence type="ECO:0000259" key="3">
    <source>
        <dbReference type="PROSITE" id="PS51253"/>
    </source>
</evidence>